<feature type="transmembrane region" description="Helical" evidence="1">
    <location>
        <begin position="44"/>
        <end position="70"/>
    </location>
</feature>
<evidence type="ECO:0000313" key="3">
    <source>
        <dbReference type="Proteomes" id="UP000007069"/>
    </source>
</evidence>
<reference evidence="2 3" key="1">
    <citation type="journal article" date="2005" name="J. Bacteriol.">
        <title>Insights into genome plasticity and pathogenicity of the plant pathogenic Bacterium Xanthomonas campestris pv. vesicatoria revealed by the complete genome sequence.</title>
        <authorList>
            <person name="Thieme F."/>
            <person name="Koebnik R."/>
            <person name="Bekel T."/>
            <person name="Berger C."/>
            <person name="Boch J."/>
            <person name="Buettner D."/>
            <person name="Caldana C."/>
            <person name="Gaigalat L."/>
            <person name="Goesmann A."/>
            <person name="Kay S."/>
            <person name="Kirchner O."/>
            <person name="Lanz C."/>
            <person name="Linke B."/>
            <person name="McHardy A.C."/>
            <person name="Meyer F."/>
            <person name="Mittenhuber G."/>
            <person name="Nies D.H."/>
            <person name="Niesbach-Kloesgen U."/>
            <person name="Patschkowski T."/>
            <person name="Rueckert C."/>
            <person name="Rupp O."/>
            <person name="Schneicker S."/>
            <person name="Schuster S.C."/>
            <person name="Vorhoelter F.J."/>
            <person name="Weber E."/>
            <person name="Puehler A."/>
            <person name="Bonas U."/>
            <person name="Bartels D."/>
            <person name="Kaiser O."/>
        </authorList>
    </citation>
    <scope>NUCLEOTIDE SEQUENCE [LARGE SCALE GENOMIC DNA]</scope>
    <source>
        <strain evidence="2 3">85-10</strain>
    </source>
</reference>
<dbReference type="EMBL" id="AM039952">
    <property type="protein sequence ID" value="CAJ21666.1"/>
    <property type="molecule type" value="Genomic_DNA"/>
</dbReference>
<name>Q3BZP7_XANE5</name>
<feature type="transmembrane region" description="Helical" evidence="1">
    <location>
        <begin position="82"/>
        <end position="100"/>
    </location>
</feature>
<accession>Q3BZP7</accession>
<feature type="transmembrane region" description="Helical" evidence="1">
    <location>
        <begin position="112"/>
        <end position="137"/>
    </location>
</feature>
<dbReference type="KEGG" id="xcv:XCV0035"/>
<proteinExistence type="predicted"/>
<dbReference type="Proteomes" id="UP000007069">
    <property type="component" value="Chromosome"/>
</dbReference>
<sequence>MLRAMANSTTNLDKASKRVAWCCALVTAACTAIAVDWSFFATTGQVLIALLLFGVTALLGVTPYAIYSFFLPISNAGPAQKLFVLCTLIALSLVPNAWWIATTARTDGWNFFIVPVLQIFYLLIIVPFIIVLTHALWRRLDRRRYN</sequence>
<dbReference type="PROSITE" id="PS51257">
    <property type="entry name" value="PROKAR_LIPOPROTEIN"/>
    <property type="match status" value="1"/>
</dbReference>
<gene>
    <name evidence="2" type="ordered locus">XCV0035</name>
</gene>
<keyword evidence="1" id="KW-0812">Transmembrane</keyword>
<evidence type="ECO:0000256" key="1">
    <source>
        <dbReference type="SAM" id="Phobius"/>
    </source>
</evidence>
<dbReference type="HOGENOM" id="CLU_1776733_0_0_6"/>
<keyword evidence="1" id="KW-1133">Transmembrane helix</keyword>
<evidence type="ECO:0000313" key="2">
    <source>
        <dbReference type="EMBL" id="CAJ21666.1"/>
    </source>
</evidence>
<keyword evidence="1" id="KW-0472">Membrane</keyword>
<organism evidence="3">
    <name type="scientific">Xanthomonas euvesicatoria pv. vesicatoria (strain 85-10)</name>
    <name type="common">Xanthomonas campestris pv. vesicatoria</name>
    <dbReference type="NCBI Taxonomy" id="316273"/>
    <lineage>
        <taxon>Bacteria</taxon>
        <taxon>Pseudomonadati</taxon>
        <taxon>Pseudomonadota</taxon>
        <taxon>Gammaproteobacteria</taxon>
        <taxon>Lysobacterales</taxon>
        <taxon>Lysobacteraceae</taxon>
        <taxon>Xanthomonas</taxon>
    </lineage>
</organism>
<dbReference type="AlphaFoldDB" id="Q3BZP7"/>
<protein>
    <submittedName>
        <fullName evidence="2">Putative membrane protein</fullName>
    </submittedName>
</protein>
<dbReference type="STRING" id="456327.BJD11_22770"/>